<dbReference type="Gene3D" id="1.10.12.10">
    <property type="entry name" value="Lyase 2-enoyl-coa Hydratase, Chain A, domain 2"/>
    <property type="match status" value="1"/>
</dbReference>
<evidence type="ECO:0000256" key="2">
    <source>
        <dbReference type="ARBA" id="ARBA00023239"/>
    </source>
</evidence>
<dbReference type="SUPFAM" id="SSF52096">
    <property type="entry name" value="ClpP/crotonase"/>
    <property type="match status" value="1"/>
</dbReference>
<comment type="similarity">
    <text evidence="1 3">Belongs to the enoyl-CoA hydratase/isomerase family.</text>
</comment>
<reference evidence="4" key="1">
    <citation type="submission" date="2019-03" db="EMBL/GenBank/DDBJ databases">
        <title>Afifella sp. nov., isolated from activated sludge.</title>
        <authorList>
            <person name="Li Q."/>
            <person name="Liu Y."/>
        </authorList>
    </citation>
    <scope>NUCLEOTIDE SEQUENCE</scope>
    <source>
        <strain evidence="4">L72</strain>
    </source>
</reference>
<dbReference type="NCBIfam" id="NF004781">
    <property type="entry name" value="PRK06127.1"/>
    <property type="match status" value="1"/>
</dbReference>
<dbReference type="InterPro" id="IPR018376">
    <property type="entry name" value="Enoyl-CoA_hyd/isom_CS"/>
</dbReference>
<dbReference type="CDD" id="cd06558">
    <property type="entry name" value="crotonase-like"/>
    <property type="match status" value="1"/>
</dbReference>
<dbReference type="Pfam" id="PF00378">
    <property type="entry name" value="ECH_1"/>
    <property type="match status" value="1"/>
</dbReference>
<keyword evidence="5" id="KW-1185">Reference proteome</keyword>
<dbReference type="PROSITE" id="PS00166">
    <property type="entry name" value="ENOYL_COA_HYDRATASE"/>
    <property type="match status" value="1"/>
</dbReference>
<dbReference type="GO" id="GO:0004300">
    <property type="term" value="F:enoyl-CoA hydratase activity"/>
    <property type="evidence" value="ECO:0007669"/>
    <property type="project" value="UniProtKB-EC"/>
</dbReference>
<dbReference type="PANTHER" id="PTHR11941">
    <property type="entry name" value="ENOYL-COA HYDRATASE-RELATED"/>
    <property type="match status" value="1"/>
</dbReference>
<dbReference type="InterPro" id="IPR014748">
    <property type="entry name" value="Enoyl-CoA_hydra_C"/>
</dbReference>
<comment type="caution">
    <text evidence="4">The sequence shown here is derived from an EMBL/GenBank/DDBJ whole genome shotgun (WGS) entry which is preliminary data.</text>
</comment>
<dbReference type="InterPro" id="IPR029045">
    <property type="entry name" value="ClpP/crotonase-like_dom_sf"/>
</dbReference>
<proteinExistence type="inferred from homology"/>
<dbReference type="GO" id="GO:0006635">
    <property type="term" value="P:fatty acid beta-oxidation"/>
    <property type="evidence" value="ECO:0007669"/>
    <property type="project" value="TreeGrafter"/>
</dbReference>
<dbReference type="EC" id="4.2.1.17" evidence="4"/>
<dbReference type="AlphaFoldDB" id="A0A964WSI1"/>
<gene>
    <name evidence="4" type="ORF">E4O86_04640</name>
</gene>
<accession>A0A964WSI1</accession>
<organism evidence="4 5">
    <name type="scientific">Propylenella binzhouense</name>
    <dbReference type="NCBI Taxonomy" id="2555902"/>
    <lineage>
        <taxon>Bacteria</taxon>
        <taxon>Pseudomonadati</taxon>
        <taxon>Pseudomonadota</taxon>
        <taxon>Alphaproteobacteria</taxon>
        <taxon>Hyphomicrobiales</taxon>
        <taxon>Propylenellaceae</taxon>
        <taxon>Propylenella</taxon>
    </lineage>
</organism>
<protein>
    <submittedName>
        <fullName evidence="4">Enoyl-CoA hydratase</fullName>
        <ecNumber evidence="4">4.2.1.17</ecNumber>
    </submittedName>
</protein>
<keyword evidence="2 4" id="KW-0456">Lyase</keyword>
<evidence type="ECO:0000256" key="3">
    <source>
        <dbReference type="RuleBase" id="RU003707"/>
    </source>
</evidence>
<evidence type="ECO:0000313" key="4">
    <source>
        <dbReference type="EMBL" id="MYZ46998.1"/>
    </source>
</evidence>
<sequence>MELGTDKVLAEREGGIGWLVFNRPERRNAISLEMWRAIVTALATYDADPEVRVVVMKGAGERAFTAGADVTEFDEKRADASAGELYKELSEGGRARMSALRKPLVAMIRGFCLGGGLAIAMRADIRIASEDSVFGIPAARLGLSYGIENLKMLTELVGPAYAKEMLFTARRLDAAEAWRIGLVNRVVPVDALEETVRAMATTISENAPLTVEASKLTIDAALKDPQERDMTRLDALAAACLDSADYAEGRRAFREKRKPVFTGR</sequence>
<dbReference type="PANTHER" id="PTHR11941:SF54">
    <property type="entry name" value="ENOYL-COA HYDRATASE, MITOCHONDRIAL"/>
    <property type="match status" value="1"/>
</dbReference>
<evidence type="ECO:0000313" key="5">
    <source>
        <dbReference type="Proteomes" id="UP000773614"/>
    </source>
</evidence>
<dbReference type="Proteomes" id="UP000773614">
    <property type="component" value="Unassembled WGS sequence"/>
</dbReference>
<name>A0A964WSI1_9HYPH</name>
<dbReference type="EMBL" id="SPKJ01000008">
    <property type="protein sequence ID" value="MYZ46998.1"/>
    <property type="molecule type" value="Genomic_DNA"/>
</dbReference>
<dbReference type="Gene3D" id="3.90.226.10">
    <property type="entry name" value="2-enoyl-CoA Hydratase, Chain A, domain 1"/>
    <property type="match status" value="1"/>
</dbReference>
<evidence type="ECO:0000256" key="1">
    <source>
        <dbReference type="ARBA" id="ARBA00005254"/>
    </source>
</evidence>
<dbReference type="RefSeq" id="WP_161139339.1">
    <property type="nucleotide sequence ID" value="NZ_SPKJ01000008.1"/>
</dbReference>
<dbReference type="OrthoDB" id="9810797at2"/>
<dbReference type="InterPro" id="IPR001753">
    <property type="entry name" value="Enoyl-CoA_hydra/iso"/>
</dbReference>